<comment type="caution">
    <text evidence="1">The sequence shown here is derived from an EMBL/GenBank/DDBJ whole genome shotgun (WGS) entry which is preliminary data.</text>
</comment>
<dbReference type="EMBL" id="NEVH01021208">
    <property type="protein sequence ID" value="PNF19847.1"/>
    <property type="molecule type" value="Genomic_DNA"/>
</dbReference>
<sequence>MQGLTMALASISICQHYSRRVSFSLLWLVRATLKHKCGTNTCVERTLMSATSDVLDSFTDELSRKKSDKWKFLNRQKAIQCANERSLNDSNQNSLQEDFECYDINVNSLDELLTKVIRSKEYNLIIKILKFSGAKQLCPSPELLLEAASVLSRIGSRTGVEVVMSVCESLNKNEFYNQAEYKHYMAEATWIRGDIREALDMFAEVYKYHVTLRRKVRHMTKFLFAECVSKRSEASVVLVTNFAKKFAEEYGDYYFLSFLWQFCFLSEWFCDQKMADKLLEQYKELRALIMDRIKIIAVTALKQEEVEVVQRLLEVTLRYEMKQDYAHILSELFDFKCARGDLRGCSAVLTSSLELNVSLKPEQHDRFLALLLGLNRRNKQLPRQKQQQHFHKRLEVPCFQLKF</sequence>
<dbReference type="InParanoid" id="A0A2J7PU37"/>
<protein>
    <submittedName>
        <fullName evidence="1">Uncharacterized protein</fullName>
    </submittedName>
</protein>
<dbReference type="OrthoDB" id="6763801at2759"/>
<dbReference type="FunCoup" id="A0A2J7PU37">
    <property type="interactions" value="8"/>
</dbReference>
<dbReference type="AlphaFoldDB" id="A0A2J7PU37"/>
<organism evidence="1 2">
    <name type="scientific">Cryptotermes secundus</name>
    <dbReference type="NCBI Taxonomy" id="105785"/>
    <lineage>
        <taxon>Eukaryota</taxon>
        <taxon>Metazoa</taxon>
        <taxon>Ecdysozoa</taxon>
        <taxon>Arthropoda</taxon>
        <taxon>Hexapoda</taxon>
        <taxon>Insecta</taxon>
        <taxon>Pterygota</taxon>
        <taxon>Neoptera</taxon>
        <taxon>Polyneoptera</taxon>
        <taxon>Dictyoptera</taxon>
        <taxon>Blattodea</taxon>
        <taxon>Blattoidea</taxon>
        <taxon>Termitoidae</taxon>
        <taxon>Kalotermitidae</taxon>
        <taxon>Cryptotermitinae</taxon>
        <taxon>Cryptotermes</taxon>
    </lineage>
</organism>
<keyword evidence="2" id="KW-1185">Reference proteome</keyword>
<name>A0A2J7PU37_9NEOP</name>
<reference evidence="1 2" key="1">
    <citation type="submission" date="2017-12" db="EMBL/GenBank/DDBJ databases">
        <title>Hemimetabolous genomes reveal molecular basis of termite eusociality.</title>
        <authorList>
            <person name="Harrison M.C."/>
            <person name="Jongepier E."/>
            <person name="Robertson H.M."/>
            <person name="Arning N."/>
            <person name="Bitard-Feildel T."/>
            <person name="Chao H."/>
            <person name="Childers C.P."/>
            <person name="Dinh H."/>
            <person name="Doddapaneni H."/>
            <person name="Dugan S."/>
            <person name="Gowin J."/>
            <person name="Greiner C."/>
            <person name="Han Y."/>
            <person name="Hu H."/>
            <person name="Hughes D.S.T."/>
            <person name="Huylmans A.-K."/>
            <person name="Kemena C."/>
            <person name="Kremer L.P.M."/>
            <person name="Lee S.L."/>
            <person name="Lopez-Ezquerra A."/>
            <person name="Mallet L."/>
            <person name="Monroy-Kuhn J.M."/>
            <person name="Moser A."/>
            <person name="Murali S.C."/>
            <person name="Muzny D.M."/>
            <person name="Otani S."/>
            <person name="Piulachs M.-D."/>
            <person name="Poelchau M."/>
            <person name="Qu J."/>
            <person name="Schaub F."/>
            <person name="Wada-Katsumata A."/>
            <person name="Worley K.C."/>
            <person name="Xie Q."/>
            <person name="Ylla G."/>
            <person name="Poulsen M."/>
            <person name="Gibbs R.A."/>
            <person name="Schal C."/>
            <person name="Richards S."/>
            <person name="Belles X."/>
            <person name="Korb J."/>
            <person name="Bornberg-Bauer E."/>
        </authorList>
    </citation>
    <scope>NUCLEOTIDE SEQUENCE [LARGE SCALE GENOMIC DNA]</scope>
    <source>
        <tissue evidence="1">Whole body</tissue>
    </source>
</reference>
<dbReference type="Proteomes" id="UP000235965">
    <property type="component" value="Unassembled WGS sequence"/>
</dbReference>
<proteinExistence type="predicted"/>
<evidence type="ECO:0000313" key="2">
    <source>
        <dbReference type="Proteomes" id="UP000235965"/>
    </source>
</evidence>
<evidence type="ECO:0000313" key="1">
    <source>
        <dbReference type="EMBL" id="PNF19847.1"/>
    </source>
</evidence>
<gene>
    <name evidence="1" type="ORF">B7P43_G12516</name>
</gene>
<accession>A0A2J7PU37</accession>